<evidence type="ECO:0000256" key="3">
    <source>
        <dbReference type="ARBA" id="ARBA00022692"/>
    </source>
</evidence>
<comment type="similarity">
    <text evidence="2">Belongs to the CLPTM1 family.</text>
</comment>
<sequence>MLIGRGFLMWWMFKQFFGGGTGKPAPREEQFWPRMAKGEPVDMWVYMSEKPYHRPHVDSEKFLIWQESGLPLAIVEERHKQIIYHPSKAVQNNGTLFVHVFFAKEGASLDPSSPAYDADAIFSKSESAVAFLPKPKVKEGVNLLSGKDSLGVEVTNMTKPVNSTAPREIVSFLKPNITISLVDDFQAYKRGGIPPQIVDFMDLDEASMTYSPTVFFNEFWLLRDHLVPLNETVSEVKLHFFVNSIGLWKWTIMTQMEQSFNMQKNFGAMADGESDEFKRVLIEGNPYLLALTFAVSLLHSVFDMLAFKNDIGFWKNKKSVEGLSVRTILINCFCQLVIFLYLLDNETSMVVLGSAGIGTLIEFWKVTKAMDVSIDRTGAFPRLRFKDKAGYDASNTRQHDKQAMVYLSYALYPLVIGYAVYALVYETHRSWYSWILNSLVGAVYTFGFILMCPQLYLNYKLQSVAHLPWRQMTYKFLNTIIDDLFAFVIKMPTLHRLSVFRDDLVFAVYLYQRWAYRVDKKRPNEFGYVAEEPDAEPTQLEGRAADATVGPSTAATTKAIVSAEEPSLADEFEDISAEVKQLRQRKAGDSSILANAERVSLASAPTDVKKQK</sequence>
<evidence type="ECO:0000313" key="10">
    <source>
        <dbReference type="Proteomes" id="UP001489004"/>
    </source>
</evidence>
<comment type="subcellular location">
    <subcellularLocation>
        <location evidence="1">Membrane</location>
        <topology evidence="1">Multi-pass membrane protein</topology>
    </subcellularLocation>
</comment>
<dbReference type="Proteomes" id="UP001489004">
    <property type="component" value="Unassembled WGS sequence"/>
</dbReference>
<dbReference type="GO" id="GO:0016020">
    <property type="term" value="C:membrane"/>
    <property type="evidence" value="ECO:0007669"/>
    <property type="project" value="UniProtKB-SubCell"/>
</dbReference>
<keyword evidence="5 7" id="KW-0472">Membrane</keyword>
<feature type="transmembrane region" description="Helical" evidence="7">
    <location>
        <begin position="404"/>
        <end position="425"/>
    </location>
</feature>
<feature type="chain" id="PRO_5043810999" description="Cleft lip and palate associated transmembrane protein" evidence="8">
    <location>
        <begin position="23"/>
        <end position="612"/>
    </location>
</feature>
<evidence type="ECO:0000256" key="4">
    <source>
        <dbReference type="ARBA" id="ARBA00022989"/>
    </source>
</evidence>
<proteinExistence type="inferred from homology"/>
<dbReference type="AlphaFoldDB" id="A0AAW1PW61"/>
<evidence type="ECO:0000256" key="1">
    <source>
        <dbReference type="ARBA" id="ARBA00004141"/>
    </source>
</evidence>
<comment type="caution">
    <text evidence="9">The sequence shown here is derived from an EMBL/GenBank/DDBJ whole genome shotgun (WGS) entry which is preliminary data.</text>
</comment>
<dbReference type="PANTHER" id="PTHR21347">
    <property type="entry name" value="CLEFT LIP AND PALATE ASSOCIATED TRANSMEMBRANE PROTEIN-RELATED"/>
    <property type="match status" value="1"/>
</dbReference>
<feature type="signal peptide" evidence="8">
    <location>
        <begin position="1"/>
        <end position="22"/>
    </location>
</feature>
<evidence type="ECO:0000256" key="2">
    <source>
        <dbReference type="ARBA" id="ARBA00009310"/>
    </source>
</evidence>
<feature type="transmembrane region" description="Helical" evidence="7">
    <location>
        <begin position="287"/>
        <end position="307"/>
    </location>
</feature>
<dbReference type="GO" id="GO:0012505">
    <property type="term" value="C:endomembrane system"/>
    <property type="evidence" value="ECO:0007669"/>
    <property type="project" value="TreeGrafter"/>
</dbReference>
<dbReference type="EMBL" id="JALJOR010000008">
    <property type="protein sequence ID" value="KAK9812617.1"/>
    <property type="molecule type" value="Genomic_DNA"/>
</dbReference>
<dbReference type="PANTHER" id="PTHR21347:SF0">
    <property type="entry name" value="LIPID SCRAMBLASE CLPTM1L"/>
    <property type="match status" value="1"/>
</dbReference>
<dbReference type="InterPro" id="IPR008429">
    <property type="entry name" value="CLPTM1"/>
</dbReference>
<evidence type="ECO:0000256" key="8">
    <source>
        <dbReference type="SAM" id="SignalP"/>
    </source>
</evidence>
<evidence type="ECO:0008006" key="11">
    <source>
        <dbReference type="Google" id="ProtNLM"/>
    </source>
</evidence>
<feature type="region of interest" description="Disordered" evidence="6">
    <location>
        <begin position="532"/>
        <end position="552"/>
    </location>
</feature>
<evidence type="ECO:0000256" key="6">
    <source>
        <dbReference type="SAM" id="MobiDB-lite"/>
    </source>
</evidence>
<reference evidence="9 10" key="1">
    <citation type="journal article" date="2024" name="Nat. Commun.">
        <title>Phylogenomics reveals the evolutionary origins of lichenization in chlorophyte algae.</title>
        <authorList>
            <person name="Puginier C."/>
            <person name="Libourel C."/>
            <person name="Otte J."/>
            <person name="Skaloud P."/>
            <person name="Haon M."/>
            <person name="Grisel S."/>
            <person name="Petersen M."/>
            <person name="Berrin J.G."/>
            <person name="Delaux P.M."/>
            <person name="Dal Grande F."/>
            <person name="Keller J."/>
        </authorList>
    </citation>
    <scope>NUCLEOTIDE SEQUENCE [LARGE SCALE GENOMIC DNA]</scope>
    <source>
        <strain evidence="9 10">SAG 2043</strain>
    </source>
</reference>
<evidence type="ECO:0000256" key="5">
    <source>
        <dbReference type="ARBA" id="ARBA00023136"/>
    </source>
</evidence>
<feature type="transmembrane region" description="Helical" evidence="7">
    <location>
        <begin position="349"/>
        <end position="366"/>
    </location>
</feature>
<evidence type="ECO:0000256" key="7">
    <source>
        <dbReference type="SAM" id="Phobius"/>
    </source>
</evidence>
<feature type="transmembrane region" description="Helical" evidence="7">
    <location>
        <begin position="431"/>
        <end position="452"/>
    </location>
</feature>
<keyword evidence="10" id="KW-1185">Reference proteome</keyword>
<feature type="transmembrane region" description="Helical" evidence="7">
    <location>
        <begin position="323"/>
        <end position="343"/>
    </location>
</feature>
<gene>
    <name evidence="9" type="ORF">WJX72_000698</name>
</gene>
<keyword evidence="4 7" id="KW-1133">Transmembrane helix</keyword>
<dbReference type="Pfam" id="PF05602">
    <property type="entry name" value="CLPTM1"/>
    <property type="match status" value="1"/>
</dbReference>
<organism evidence="9 10">
    <name type="scientific">[Myrmecia] bisecta</name>
    <dbReference type="NCBI Taxonomy" id="41462"/>
    <lineage>
        <taxon>Eukaryota</taxon>
        <taxon>Viridiplantae</taxon>
        <taxon>Chlorophyta</taxon>
        <taxon>core chlorophytes</taxon>
        <taxon>Trebouxiophyceae</taxon>
        <taxon>Trebouxiales</taxon>
        <taxon>Trebouxiaceae</taxon>
        <taxon>Myrmecia</taxon>
    </lineage>
</organism>
<accession>A0AAW1PW61</accession>
<keyword evidence="8" id="KW-0732">Signal</keyword>
<evidence type="ECO:0000313" key="9">
    <source>
        <dbReference type="EMBL" id="KAK9812617.1"/>
    </source>
</evidence>
<name>A0AAW1PW61_9CHLO</name>
<keyword evidence="3 7" id="KW-0812">Transmembrane</keyword>
<protein>
    <recommendedName>
        <fullName evidence="11">Cleft lip and palate associated transmembrane protein</fullName>
    </recommendedName>
</protein>